<dbReference type="AlphaFoldDB" id="A0A922D5N8"/>
<keyword evidence="1" id="KW-0472">Membrane</keyword>
<organism evidence="2 3">
    <name type="scientific">Carya illinoinensis</name>
    <name type="common">Pecan</name>
    <dbReference type="NCBI Taxonomy" id="32201"/>
    <lineage>
        <taxon>Eukaryota</taxon>
        <taxon>Viridiplantae</taxon>
        <taxon>Streptophyta</taxon>
        <taxon>Embryophyta</taxon>
        <taxon>Tracheophyta</taxon>
        <taxon>Spermatophyta</taxon>
        <taxon>Magnoliopsida</taxon>
        <taxon>eudicotyledons</taxon>
        <taxon>Gunneridae</taxon>
        <taxon>Pentapetalae</taxon>
        <taxon>rosids</taxon>
        <taxon>fabids</taxon>
        <taxon>Fagales</taxon>
        <taxon>Juglandaceae</taxon>
        <taxon>Carya</taxon>
    </lineage>
</organism>
<protein>
    <submittedName>
        <fullName evidence="2">Uncharacterized protein</fullName>
    </submittedName>
</protein>
<dbReference type="EMBL" id="CM031840">
    <property type="protein sequence ID" value="KAG6672658.1"/>
    <property type="molecule type" value="Genomic_DNA"/>
</dbReference>
<sequence length="94" mass="11235">MPFSFLKCLRNHRHTTIQYAHGLATRGVHYLHQPGPLLQHEIGQDKAYINETLFTFFFVSFILVSFFHIAFSILLIFSFLVYIFYHYVFPFEDQ</sequence>
<reference evidence="2" key="1">
    <citation type="submission" date="2021-01" db="EMBL/GenBank/DDBJ databases">
        <authorList>
            <person name="Lovell J.T."/>
            <person name="Bentley N."/>
            <person name="Bhattarai G."/>
            <person name="Jenkins J.W."/>
            <person name="Sreedasyam A."/>
            <person name="Alarcon Y."/>
            <person name="Bock C."/>
            <person name="Boston L."/>
            <person name="Carlson J."/>
            <person name="Cervantes K."/>
            <person name="Clermont K."/>
            <person name="Krom N."/>
            <person name="Kubenka K."/>
            <person name="Mamidi S."/>
            <person name="Mattison C."/>
            <person name="Monteros M."/>
            <person name="Pisani C."/>
            <person name="Plott C."/>
            <person name="Rajasekar S."/>
            <person name="Rhein H.S."/>
            <person name="Rohla C."/>
            <person name="Song M."/>
            <person name="Hilaire R.S."/>
            <person name="Shu S."/>
            <person name="Wells L."/>
            <person name="Wang X."/>
            <person name="Webber J."/>
            <person name="Heerema R.J."/>
            <person name="Klein P."/>
            <person name="Conner P."/>
            <person name="Grauke L."/>
            <person name="Grimwood J."/>
            <person name="Schmutz J."/>
            <person name="Randall J.J."/>
        </authorList>
    </citation>
    <scope>NUCLEOTIDE SEQUENCE</scope>
    <source>
        <tissue evidence="2">Leaf</tissue>
    </source>
</reference>
<dbReference type="Proteomes" id="UP000811246">
    <property type="component" value="Chromosome 16"/>
</dbReference>
<proteinExistence type="predicted"/>
<evidence type="ECO:0000313" key="2">
    <source>
        <dbReference type="EMBL" id="KAG6672658.1"/>
    </source>
</evidence>
<gene>
    <name evidence="2" type="ORF">I3842_16G070200</name>
</gene>
<accession>A0A922D5N8</accession>
<name>A0A922D5N8_CARIL</name>
<evidence type="ECO:0000313" key="3">
    <source>
        <dbReference type="Proteomes" id="UP000811246"/>
    </source>
</evidence>
<evidence type="ECO:0000256" key="1">
    <source>
        <dbReference type="SAM" id="Phobius"/>
    </source>
</evidence>
<keyword evidence="1" id="KW-0812">Transmembrane</keyword>
<comment type="caution">
    <text evidence="2">The sequence shown here is derived from an EMBL/GenBank/DDBJ whole genome shotgun (WGS) entry which is preliminary data.</text>
</comment>
<keyword evidence="1" id="KW-1133">Transmembrane helix</keyword>
<feature type="transmembrane region" description="Helical" evidence="1">
    <location>
        <begin position="53"/>
        <end position="85"/>
    </location>
</feature>